<dbReference type="PANTHER" id="PTHR48078">
    <property type="entry name" value="THREONINE DEHYDRATASE, MITOCHONDRIAL-RELATED"/>
    <property type="match status" value="1"/>
</dbReference>
<name>A0A9W8DQ85_9FUNG</name>
<dbReference type="GO" id="GO:0030170">
    <property type="term" value="F:pyridoxal phosphate binding"/>
    <property type="evidence" value="ECO:0007669"/>
    <property type="project" value="InterPro"/>
</dbReference>
<comment type="caution">
    <text evidence="14">The sequence shown here is derived from an EMBL/GenBank/DDBJ whole genome shotgun (WGS) entry which is preliminary data.</text>
</comment>
<dbReference type="InterPro" id="IPR001721">
    <property type="entry name" value="TD_ACT-like"/>
</dbReference>
<dbReference type="SUPFAM" id="SSF55021">
    <property type="entry name" value="ACT-like"/>
    <property type="match status" value="2"/>
</dbReference>
<sequence>MPTPAATTTTAAAAIAINGQQPQVEEELDYLQLILTAPVYEVADETPLTAATNLSTKTNNRVYLKREDLQSVFSFKLRGAYNKIYHLTDEEKQQGVIACSAGNHAQGVALAAKKLGIKATIVMPKLTPEIKWKNVKRLGAQVVLHGDDFDSAKEECTRLTHQQGYVNIPPFDDPYVIAGQGTIGLEILRQLPRTKQHIEAIFVGVGGGGIIAGISAYVKRVFPGIKVIGVEAVDSTAMTSSLKAGKRVLLDQVGLFADGAAVRMVGEETFRLAQKYVDEMVLVTNDEICAAIKDVFEDTRSVLEPAGALATAGLKKYAREKGLADKTLVSVCSGANMNFNRLRFVAERAELGEQREALLTVVIPETPGSFIRFYDEVIYPRDVTEFSYRYNDPEKAHIFTSFTVNDRSEVPHILQELEKRGMKGTDISDNEMAKCHARYMVGGRSTSPGHVKNERLYRFEFPERPGALVKFLHGIQTQWNISLFHYRNFGQDVGRVLVGIQVPPPSEEEKADGEQLPRAFKNFLDTLQYNYYDETDNPVYRDFMV</sequence>
<keyword evidence="7 12" id="KW-0412">Isoleucine biosynthesis</keyword>
<feature type="domain" description="ACT-like" evidence="13">
    <location>
        <begin position="455"/>
        <end position="536"/>
    </location>
</feature>
<dbReference type="InterPro" id="IPR001926">
    <property type="entry name" value="TrpB-like_PALP"/>
</dbReference>
<keyword evidence="11 12" id="KW-0100">Branched-chain amino acid biosynthesis</keyword>
<dbReference type="GO" id="GO:0009097">
    <property type="term" value="P:isoleucine biosynthetic process"/>
    <property type="evidence" value="ECO:0007669"/>
    <property type="project" value="UniProtKB-UniRule"/>
</dbReference>
<dbReference type="InterPro" id="IPR045865">
    <property type="entry name" value="ACT-like_dom_sf"/>
</dbReference>
<reference evidence="14" key="1">
    <citation type="submission" date="2022-07" db="EMBL/GenBank/DDBJ databases">
        <title>Phylogenomic reconstructions and comparative analyses of Kickxellomycotina fungi.</title>
        <authorList>
            <person name="Reynolds N.K."/>
            <person name="Stajich J.E."/>
            <person name="Barry K."/>
            <person name="Grigoriev I.V."/>
            <person name="Crous P."/>
            <person name="Smith M.E."/>
        </authorList>
    </citation>
    <scope>NUCLEOTIDE SEQUENCE</scope>
    <source>
        <strain evidence="14">NBRC 100468</strain>
    </source>
</reference>
<evidence type="ECO:0000259" key="13">
    <source>
        <dbReference type="PROSITE" id="PS51672"/>
    </source>
</evidence>
<evidence type="ECO:0000256" key="10">
    <source>
        <dbReference type="ARBA" id="ARBA00023239"/>
    </source>
</evidence>
<evidence type="ECO:0000256" key="3">
    <source>
        <dbReference type="ARBA" id="ARBA00004810"/>
    </source>
</evidence>
<dbReference type="SUPFAM" id="SSF53686">
    <property type="entry name" value="Tryptophan synthase beta subunit-like PLP-dependent enzymes"/>
    <property type="match status" value="1"/>
</dbReference>
<dbReference type="GO" id="GO:0006567">
    <property type="term" value="P:L-threonine catabolic process"/>
    <property type="evidence" value="ECO:0007669"/>
    <property type="project" value="TreeGrafter"/>
</dbReference>
<gene>
    <name evidence="14" type="primary">ILV1</name>
    <name evidence="14" type="ORF">H4219_005364</name>
</gene>
<evidence type="ECO:0000256" key="5">
    <source>
        <dbReference type="ARBA" id="ARBA00011881"/>
    </source>
</evidence>
<comment type="pathway">
    <text evidence="3 12">Amino-acid biosynthesis; L-isoleucine biosynthesis; 2-oxobutanoate from L-threonine: step 1/1.</text>
</comment>
<dbReference type="PANTHER" id="PTHR48078:SF11">
    <property type="entry name" value="THREONINE DEHYDRATASE, MITOCHONDRIAL"/>
    <property type="match status" value="1"/>
</dbReference>
<dbReference type="InterPro" id="IPR000634">
    <property type="entry name" value="Ser/Thr_deHydtase_PyrdxlP-BS"/>
</dbReference>
<dbReference type="Pfam" id="PF00585">
    <property type="entry name" value="Thr_dehydrat_C"/>
    <property type="match status" value="2"/>
</dbReference>
<dbReference type="PROSITE" id="PS00165">
    <property type="entry name" value="DEHYDRATASE_SER_THR"/>
    <property type="match status" value="1"/>
</dbReference>
<evidence type="ECO:0000313" key="15">
    <source>
        <dbReference type="Proteomes" id="UP001150538"/>
    </source>
</evidence>
<dbReference type="FunFam" id="3.40.1020.10:FF:000001">
    <property type="entry name" value="L-threonine dehydratase"/>
    <property type="match status" value="1"/>
</dbReference>
<evidence type="ECO:0000256" key="4">
    <source>
        <dbReference type="ARBA" id="ARBA00010869"/>
    </source>
</evidence>
<keyword evidence="6 12" id="KW-0028">Amino-acid biosynthesis</keyword>
<dbReference type="InterPro" id="IPR036052">
    <property type="entry name" value="TrpB-like_PALP_sf"/>
</dbReference>
<dbReference type="CDD" id="cd04906">
    <property type="entry name" value="ACT_ThrD-I_1"/>
    <property type="match status" value="1"/>
</dbReference>
<dbReference type="InterPro" id="IPR005787">
    <property type="entry name" value="Thr_deHydtase_biosynth"/>
</dbReference>
<dbReference type="OrthoDB" id="4418812at2759"/>
<dbReference type="NCBIfam" id="NF006674">
    <property type="entry name" value="PRK09224.1"/>
    <property type="match status" value="1"/>
</dbReference>
<evidence type="ECO:0000256" key="8">
    <source>
        <dbReference type="ARBA" id="ARBA00022737"/>
    </source>
</evidence>
<comment type="subunit">
    <text evidence="5">Homotetramer.</text>
</comment>
<dbReference type="Pfam" id="PF00291">
    <property type="entry name" value="PALP"/>
    <property type="match status" value="1"/>
</dbReference>
<comment type="cofactor">
    <cofactor evidence="2 12">
        <name>pyridoxal 5'-phosphate</name>
        <dbReference type="ChEBI" id="CHEBI:597326"/>
    </cofactor>
</comment>
<dbReference type="EMBL" id="JANBPU010000289">
    <property type="protein sequence ID" value="KAJ1913065.1"/>
    <property type="molecule type" value="Genomic_DNA"/>
</dbReference>
<evidence type="ECO:0000256" key="1">
    <source>
        <dbReference type="ARBA" id="ARBA00001274"/>
    </source>
</evidence>
<dbReference type="FunFam" id="3.40.50.1100:FF:000008">
    <property type="entry name" value="L-threonine dehydratase"/>
    <property type="match status" value="1"/>
</dbReference>
<proteinExistence type="inferred from homology"/>
<dbReference type="InterPro" id="IPR038110">
    <property type="entry name" value="TD_ACT-like_sf"/>
</dbReference>
<evidence type="ECO:0000313" key="14">
    <source>
        <dbReference type="EMBL" id="KAJ1913065.1"/>
    </source>
</evidence>
<evidence type="ECO:0000256" key="2">
    <source>
        <dbReference type="ARBA" id="ARBA00001933"/>
    </source>
</evidence>
<protein>
    <recommendedName>
        <fullName evidence="12">Threonine dehydratase</fullName>
        <ecNumber evidence="12">4.3.1.19</ecNumber>
    </recommendedName>
    <alternativeName>
        <fullName evidence="12">Threonine deaminase</fullName>
    </alternativeName>
</protein>
<dbReference type="GO" id="GO:0006565">
    <property type="term" value="P:L-serine catabolic process"/>
    <property type="evidence" value="ECO:0007669"/>
    <property type="project" value="TreeGrafter"/>
</dbReference>
<dbReference type="Gene3D" id="3.40.50.1100">
    <property type="match status" value="2"/>
</dbReference>
<keyword evidence="15" id="KW-1185">Reference proteome</keyword>
<evidence type="ECO:0000256" key="11">
    <source>
        <dbReference type="ARBA" id="ARBA00023304"/>
    </source>
</evidence>
<dbReference type="CDD" id="cd04907">
    <property type="entry name" value="ACT_ThrD-I_2"/>
    <property type="match status" value="1"/>
</dbReference>
<evidence type="ECO:0000256" key="12">
    <source>
        <dbReference type="RuleBase" id="RU362012"/>
    </source>
</evidence>
<keyword evidence="8" id="KW-0677">Repeat</keyword>
<dbReference type="Proteomes" id="UP001150538">
    <property type="component" value="Unassembled WGS sequence"/>
</dbReference>
<evidence type="ECO:0000256" key="6">
    <source>
        <dbReference type="ARBA" id="ARBA00022605"/>
    </source>
</evidence>
<evidence type="ECO:0000256" key="9">
    <source>
        <dbReference type="ARBA" id="ARBA00022898"/>
    </source>
</evidence>
<feature type="domain" description="ACT-like" evidence="13">
    <location>
        <begin position="357"/>
        <end position="429"/>
    </location>
</feature>
<organism evidence="14 15">
    <name type="scientific">Mycoemilia scoparia</name>
    <dbReference type="NCBI Taxonomy" id="417184"/>
    <lineage>
        <taxon>Eukaryota</taxon>
        <taxon>Fungi</taxon>
        <taxon>Fungi incertae sedis</taxon>
        <taxon>Zoopagomycota</taxon>
        <taxon>Kickxellomycotina</taxon>
        <taxon>Kickxellomycetes</taxon>
        <taxon>Kickxellales</taxon>
        <taxon>Kickxellaceae</taxon>
        <taxon>Mycoemilia</taxon>
    </lineage>
</organism>
<dbReference type="PROSITE" id="PS51672">
    <property type="entry name" value="ACT_LIKE"/>
    <property type="match status" value="2"/>
</dbReference>
<keyword evidence="10 12" id="KW-0456">Lyase</keyword>
<comment type="similarity">
    <text evidence="4 12">Belongs to the serine/threonine dehydratase family.</text>
</comment>
<dbReference type="GO" id="GO:0004794">
    <property type="term" value="F:threonine deaminase activity"/>
    <property type="evidence" value="ECO:0007669"/>
    <property type="project" value="UniProtKB-UniRule"/>
</dbReference>
<dbReference type="NCBIfam" id="TIGR01124">
    <property type="entry name" value="ilvA_2Cterm"/>
    <property type="match status" value="1"/>
</dbReference>
<dbReference type="InterPro" id="IPR050147">
    <property type="entry name" value="Ser/Thr_Dehydratase"/>
</dbReference>
<dbReference type="AlphaFoldDB" id="A0A9W8DQ85"/>
<accession>A0A9W8DQ85</accession>
<dbReference type="GO" id="GO:0003941">
    <property type="term" value="F:L-serine ammonia-lyase activity"/>
    <property type="evidence" value="ECO:0007669"/>
    <property type="project" value="TreeGrafter"/>
</dbReference>
<dbReference type="EC" id="4.3.1.19" evidence="12"/>
<keyword evidence="9 12" id="KW-0663">Pyridoxal phosphate</keyword>
<evidence type="ECO:0000256" key="7">
    <source>
        <dbReference type="ARBA" id="ARBA00022624"/>
    </source>
</evidence>
<dbReference type="Gene3D" id="3.40.1020.10">
    <property type="entry name" value="Biosynthetic Threonine Deaminase, Domain 3"/>
    <property type="match status" value="1"/>
</dbReference>
<dbReference type="CDD" id="cd01562">
    <property type="entry name" value="Thr-dehyd"/>
    <property type="match status" value="1"/>
</dbReference>
<comment type="catalytic activity">
    <reaction evidence="1 12">
        <text>L-threonine = 2-oxobutanoate + NH4(+)</text>
        <dbReference type="Rhea" id="RHEA:22108"/>
        <dbReference type="ChEBI" id="CHEBI:16763"/>
        <dbReference type="ChEBI" id="CHEBI:28938"/>
        <dbReference type="ChEBI" id="CHEBI:57926"/>
        <dbReference type="EC" id="4.3.1.19"/>
    </reaction>
</comment>